<comment type="caution">
    <text evidence="1">The sequence shown here is derived from an EMBL/GenBank/DDBJ whole genome shotgun (WGS) entry which is preliminary data.</text>
</comment>
<sequence length="105" mass="12340">MPQNIESEIELLQNQIYQQMKNLNIQESSEVYKKNLSNAAAMKPIKRFNTLSLKIFLDKKFCKKRKQKKIKNSSMNFKKKKNIEEIIEKLKHSSTCQSPAAIKNH</sequence>
<gene>
    <name evidence="1" type="ORF">PVAND_014475</name>
</gene>
<proteinExistence type="predicted"/>
<name>A0A9J6B9W2_POLVA</name>
<keyword evidence="2" id="KW-1185">Reference proteome</keyword>
<accession>A0A9J6B9W2</accession>
<reference evidence="1" key="1">
    <citation type="submission" date="2021-03" db="EMBL/GenBank/DDBJ databases">
        <title>Chromosome level genome of the anhydrobiotic midge Polypedilum vanderplanki.</title>
        <authorList>
            <person name="Yoshida Y."/>
            <person name="Kikawada T."/>
            <person name="Gusev O."/>
        </authorList>
    </citation>
    <scope>NUCLEOTIDE SEQUENCE</scope>
    <source>
        <strain evidence="1">NIAS01</strain>
        <tissue evidence="1">Whole body or cell culture</tissue>
    </source>
</reference>
<dbReference type="Proteomes" id="UP001107558">
    <property type="component" value="Chromosome 4"/>
</dbReference>
<dbReference type="AlphaFoldDB" id="A0A9J6B9W2"/>
<evidence type="ECO:0000313" key="2">
    <source>
        <dbReference type="Proteomes" id="UP001107558"/>
    </source>
</evidence>
<organism evidence="1 2">
    <name type="scientific">Polypedilum vanderplanki</name>
    <name type="common">Sleeping chironomid midge</name>
    <dbReference type="NCBI Taxonomy" id="319348"/>
    <lineage>
        <taxon>Eukaryota</taxon>
        <taxon>Metazoa</taxon>
        <taxon>Ecdysozoa</taxon>
        <taxon>Arthropoda</taxon>
        <taxon>Hexapoda</taxon>
        <taxon>Insecta</taxon>
        <taxon>Pterygota</taxon>
        <taxon>Neoptera</taxon>
        <taxon>Endopterygota</taxon>
        <taxon>Diptera</taxon>
        <taxon>Nematocera</taxon>
        <taxon>Chironomoidea</taxon>
        <taxon>Chironomidae</taxon>
        <taxon>Chironominae</taxon>
        <taxon>Polypedilum</taxon>
        <taxon>Polypedilum</taxon>
    </lineage>
</organism>
<evidence type="ECO:0000313" key="1">
    <source>
        <dbReference type="EMBL" id="KAG5666447.1"/>
    </source>
</evidence>
<dbReference type="EMBL" id="JADBJN010000004">
    <property type="protein sequence ID" value="KAG5666447.1"/>
    <property type="molecule type" value="Genomic_DNA"/>
</dbReference>
<protein>
    <submittedName>
        <fullName evidence="1">Uncharacterized protein</fullName>
    </submittedName>
</protein>